<dbReference type="SFLD" id="SFLDS00019">
    <property type="entry name" value="Glutathione_Transferase_(cytos"/>
    <property type="match status" value="1"/>
</dbReference>
<dbReference type="SUPFAM" id="SSF52833">
    <property type="entry name" value="Thioredoxin-like"/>
    <property type="match status" value="1"/>
</dbReference>
<dbReference type="InterPro" id="IPR004045">
    <property type="entry name" value="Glutathione_S-Trfase_N"/>
</dbReference>
<dbReference type="InterPro" id="IPR045073">
    <property type="entry name" value="Omega/Tau-like"/>
</dbReference>
<evidence type="ECO:0000313" key="8">
    <source>
        <dbReference type="EMBL" id="WOH13557.1"/>
    </source>
</evidence>
<dbReference type="SFLD" id="SFLDG00358">
    <property type="entry name" value="Main_(cytGST)"/>
    <property type="match status" value="1"/>
</dbReference>
<comment type="catalytic activity">
    <reaction evidence="5">
        <text>RX + glutathione = an S-substituted glutathione + a halide anion + H(+)</text>
        <dbReference type="Rhea" id="RHEA:16437"/>
        <dbReference type="ChEBI" id="CHEBI:15378"/>
        <dbReference type="ChEBI" id="CHEBI:16042"/>
        <dbReference type="ChEBI" id="CHEBI:17792"/>
        <dbReference type="ChEBI" id="CHEBI:57925"/>
        <dbReference type="ChEBI" id="CHEBI:90779"/>
        <dbReference type="EC" id="2.5.1.18"/>
    </reaction>
</comment>
<dbReference type="EMBL" id="CP093350">
    <property type="protein sequence ID" value="WOH13557.1"/>
    <property type="molecule type" value="Genomic_DNA"/>
</dbReference>
<dbReference type="Pfam" id="PF02798">
    <property type="entry name" value="GST_N"/>
    <property type="match status" value="1"/>
</dbReference>
<proteinExistence type="inferred from homology"/>
<dbReference type="Gene3D" id="3.40.30.10">
    <property type="entry name" value="Glutaredoxin"/>
    <property type="match status" value="1"/>
</dbReference>
<comment type="similarity">
    <text evidence="4">Belongs to the GST superfamily. Tau family.</text>
</comment>
<dbReference type="InterPro" id="IPR040079">
    <property type="entry name" value="Glutathione_S-Trfase"/>
</dbReference>
<dbReference type="PROSITE" id="PS50405">
    <property type="entry name" value="GST_CTER"/>
    <property type="match status" value="1"/>
</dbReference>
<reference evidence="8" key="2">
    <citation type="submission" date="2022-03" db="EMBL/GenBank/DDBJ databases">
        <title>Draft title - Genomic analysis of global carrot germplasm unveils the trajectory of domestication and the origin of high carotenoid orange carrot.</title>
        <authorList>
            <person name="Iorizzo M."/>
            <person name="Ellison S."/>
            <person name="Senalik D."/>
            <person name="Macko-Podgorni A."/>
            <person name="Grzebelus D."/>
            <person name="Bostan H."/>
            <person name="Rolling W."/>
            <person name="Curaba J."/>
            <person name="Simon P."/>
        </authorList>
    </citation>
    <scope>NUCLEOTIDE SEQUENCE</scope>
    <source>
        <tissue evidence="8">Leaf</tissue>
    </source>
</reference>
<evidence type="ECO:0000256" key="1">
    <source>
        <dbReference type="ARBA" id="ARBA00012452"/>
    </source>
</evidence>
<keyword evidence="3" id="KW-0808">Transferase</keyword>
<dbReference type="FunFam" id="1.20.1050.10:FF:000016">
    <property type="entry name" value="Glutathione S-transferase U9"/>
    <property type="match status" value="1"/>
</dbReference>
<dbReference type="Gene3D" id="1.20.1050.10">
    <property type="match status" value="1"/>
</dbReference>
<dbReference type="InterPro" id="IPR045074">
    <property type="entry name" value="GST_C_Tau"/>
</dbReference>
<dbReference type="GO" id="GO:0004364">
    <property type="term" value="F:glutathione transferase activity"/>
    <property type="evidence" value="ECO:0007669"/>
    <property type="project" value="UniProtKB-EC"/>
</dbReference>
<evidence type="ECO:0000313" key="9">
    <source>
        <dbReference type="Proteomes" id="UP000077755"/>
    </source>
</evidence>
<dbReference type="KEGG" id="dcr:108199307"/>
<evidence type="ECO:0000256" key="4">
    <source>
        <dbReference type="ARBA" id="ARBA00025743"/>
    </source>
</evidence>
<protein>
    <recommendedName>
        <fullName evidence="1">glutathione transferase</fullName>
        <ecNumber evidence="1">2.5.1.18</ecNumber>
    </recommendedName>
</protein>
<feature type="domain" description="GST C-terminal" evidence="7">
    <location>
        <begin position="91"/>
        <end position="228"/>
    </location>
</feature>
<dbReference type="SFLD" id="SFLDG01152">
    <property type="entry name" value="Main.3:_Omega-_and_Tau-like"/>
    <property type="match status" value="1"/>
</dbReference>
<name>A0AAF0XUF3_DAUCS</name>
<evidence type="ECO:0000259" key="6">
    <source>
        <dbReference type="PROSITE" id="PS50404"/>
    </source>
</evidence>
<dbReference type="EC" id="2.5.1.18" evidence="1"/>
<dbReference type="SUPFAM" id="SSF47616">
    <property type="entry name" value="GST C-terminal domain-like"/>
    <property type="match status" value="1"/>
</dbReference>
<evidence type="ECO:0000256" key="2">
    <source>
        <dbReference type="ARBA" id="ARBA00022575"/>
    </source>
</evidence>
<dbReference type="GO" id="GO:0006749">
    <property type="term" value="P:glutathione metabolic process"/>
    <property type="evidence" value="ECO:0007669"/>
    <property type="project" value="InterPro"/>
</dbReference>
<dbReference type="PANTHER" id="PTHR11260:SF615">
    <property type="entry name" value="GLUTATHIONE S-TRANSFERASE U17"/>
    <property type="match status" value="1"/>
</dbReference>
<evidence type="ECO:0000259" key="7">
    <source>
        <dbReference type="PROSITE" id="PS50405"/>
    </source>
</evidence>
<keyword evidence="2" id="KW-0216">Detoxification</keyword>
<evidence type="ECO:0000256" key="5">
    <source>
        <dbReference type="ARBA" id="ARBA00047960"/>
    </source>
</evidence>
<keyword evidence="9" id="KW-1185">Reference proteome</keyword>
<organism evidence="8 9">
    <name type="scientific">Daucus carota subsp. sativus</name>
    <name type="common">Carrot</name>
    <dbReference type="NCBI Taxonomy" id="79200"/>
    <lineage>
        <taxon>Eukaryota</taxon>
        <taxon>Viridiplantae</taxon>
        <taxon>Streptophyta</taxon>
        <taxon>Embryophyta</taxon>
        <taxon>Tracheophyta</taxon>
        <taxon>Spermatophyta</taxon>
        <taxon>Magnoliopsida</taxon>
        <taxon>eudicotyledons</taxon>
        <taxon>Gunneridae</taxon>
        <taxon>Pentapetalae</taxon>
        <taxon>asterids</taxon>
        <taxon>campanulids</taxon>
        <taxon>Apiales</taxon>
        <taxon>Apiaceae</taxon>
        <taxon>Apioideae</taxon>
        <taxon>Scandiceae</taxon>
        <taxon>Daucinae</taxon>
        <taxon>Daucus</taxon>
        <taxon>Daucus sect. Daucus</taxon>
    </lineage>
</organism>
<gene>
    <name evidence="8" type="ORF">DCAR_0833067</name>
</gene>
<dbReference type="InterPro" id="IPR010987">
    <property type="entry name" value="Glutathione-S-Trfase_C-like"/>
</dbReference>
<accession>A0AAF0XUF3</accession>
<dbReference type="Proteomes" id="UP000077755">
    <property type="component" value="Chromosome 8"/>
</dbReference>
<feature type="domain" description="GST N-terminal" evidence="6">
    <location>
        <begin position="5"/>
        <end position="84"/>
    </location>
</feature>
<dbReference type="Pfam" id="PF00043">
    <property type="entry name" value="GST_C"/>
    <property type="match status" value="1"/>
</dbReference>
<dbReference type="FunFam" id="3.40.30.10:FF:000044">
    <property type="entry name" value="Glutathione S-transferase GSTU6"/>
    <property type="match status" value="1"/>
</dbReference>
<sequence>MVSKSGVTVVGAFFSPFVNRVQIALNLKSVEFDYIEETLSSKSDVLLRCNPICKTVPVLIHDDKSICESLVIVQYIDQVWTENGYCILPSDPYDRAVARFWAAFVDDKMVPMLKELIVAPEEGKAAIKERIGEGLVLLEEAFTKISEGKAYFGGNNIGYLDIALGSCLEFIKATGKLCGLELVEPAKTPNLVGWAARFTSNEAVKNVLPEIDRFVEVLKRIQARAKAFPDRKSWPYLPPQ</sequence>
<dbReference type="GO" id="GO:0005737">
    <property type="term" value="C:cytoplasm"/>
    <property type="evidence" value="ECO:0007669"/>
    <property type="project" value="TreeGrafter"/>
</dbReference>
<reference evidence="8" key="1">
    <citation type="journal article" date="2016" name="Nat. Genet.">
        <title>A high-quality carrot genome assembly provides new insights into carotenoid accumulation and asterid genome evolution.</title>
        <authorList>
            <person name="Iorizzo M."/>
            <person name="Ellison S."/>
            <person name="Senalik D."/>
            <person name="Zeng P."/>
            <person name="Satapoomin P."/>
            <person name="Huang J."/>
            <person name="Bowman M."/>
            <person name="Iovene M."/>
            <person name="Sanseverino W."/>
            <person name="Cavagnaro P."/>
            <person name="Yildiz M."/>
            <person name="Macko-Podgorni A."/>
            <person name="Moranska E."/>
            <person name="Grzebelus E."/>
            <person name="Grzebelus D."/>
            <person name="Ashrafi H."/>
            <person name="Zheng Z."/>
            <person name="Cheng S."/>
            <person name="Spooner D."/>
            <person name="Van Deynze A."/>
            <person name="Simon P."/>
        </authorList>
    </citation>
    <scope>NUCLEOTIDE SEQUENCE</scope>
    <source>
        <tissue evidence="8">Leaf</tissue>
    </source>
</reference>
<dbReference type="InterPro" id="IPR004046">
    <property type="entry name" value="GST_C"/>
</dbReference>
<dbReference type="PROSITE" id="PS50404">
    <property type="entry name" value="GST_NTER"/>
    <property type="match status" value="1"/>
</dbReference>
<dbReference type="GO" id="GO:0009407">
    <property type="term" value="P:toxin catabolic process"/>
    <property type="evidence" value="ECO:0007669"/>
    <property type="project" value="UniProtKB-ARBA"/>
</dbReference>
<dbReference type="CDD" id="cd03185">
    <property type="entry name" value="GST_C_Tau"/>
    <property type="match status" value="1"/>
</dbReference>
<dbReference type="InterPro" id="IPR036282">
    <property type="entry name" value="Glutathione-S-Trfase_C_sf"/>
</dbReference>
<dbReference type="CDD" id="cd03058">
    <property type="entry name" value="GST_N_Tau"/>
    <property type="match status" value="1"/>
</dbReference>
<evidence type="ECO:0000256" key="3">
    <source>
        <dbReference type="ARBA" id="ARBA00022679"/>
    </source>
</evidence>
<dbReference type="PANTHER" id="PTHR11260">
    <property type="entry name" value="GLUTATHIONE S-TRANSFERASE, GST, SUPERFAMILY, GST DOMAIN CONTAINING"/>
    <property type="match status" value="1"/>
</dbReference>
<dbReference type="InterPro" id="IPR036249">
    <property type="entry name" value="Thioredoxin-like_sf"/>
</dbReference>
<dbReference type="AlphaFoldDB" id="A0AAF0XUF3"/>